<dbReference type="GeneID" id="19969124"/>
<dbReference type="Pfam" id="PF20981">
    <property type="entry name" value="AAR2_1st"/>
    <property type="match status" value="1"/>
</dbReference>
<feature type="domain" description="AAR2 N-terminal" evidence="3">
    <location>
        <begin position="4"/>
        <end position="153"/>
    </location>
</feature>
<evidence type="ECO:0000313" key="5">
    <source>
        <dbReference type="Proteomes" id="UP000030752"/>
    </source>
</evidence>
<evidence type="ECO:0000313" key="4">
    <source>
        <dbReference type="EMBL" id="ETN42628.1"/>
    </source>
</evidence>
<keyword evidence="5" id="KW-1185">Reference proteome</keyword>
<protein>
    <submittedName>
        <fullName evidence="4">Uncharacterized protein</fullName>
    </submittedName>
</protein>
<feature type="domain" description="AAR2 C-terminal" evidence="2">
    <location>
        <begin position="193"/>
        <end position="358"/>
    </location>
</feature>
<dbReference type="InterPro" id="IPR007946">
    <property type="entry name" value="AAR2"/>
</dbReference>
<sequence length="399" mass="43939">MASSSTLLFLDLPPGTFIGIDLLSFNSSPNFHGVIEVPIGIHFIYTGTDASVSIRNGRWLNIESSSTTHTFQWNAEDESLSLITPDSPTAQHALSTMPSLPAHGLITYPALEAATSNLQAGDTSTGAISPIPASSWTSLVSHISSSTIARITPTGTLTSISSAPADSEADSIPGLTRSEALSALPSSTNLNLLPIDLKRTWAEGDVGVVRTERARDRSWYLHRLLGDLTEGYERHISAREVLGELQFCYVMVMVLANWSCLEGWKRIISVVFTCRIALREAQGWFVEVVRVLKFQLERAEDVEGGVFELREEGASGWLKVLLKRFRENVEDSLDPGSKLEQELQSLEEVMRERYGWEVEKTVLKRGMVQLEDGEMLEVSLTGADEDEEKGDWAPVVVET</sequence>
<evidence type="ECO:0000256" key="1">
    <source>
        <dbReference type="ARBA" id="ARBA00006281"/>
    </source>
</evidence>
<dbReference type="Pfam" id="PF05282">
    <property type="entry name" value="AAR2"/>
    <property type="match status" value="1"/>
</dbReference>
<gene>
    <name evidence="4" type="ORF">HMPREF1541_01785</name>
</gene>
<dbReference type="AlphaFoldDB" id="W2S3L1"/>
<dbReference type="Gene3D" id="2.60.34.20">
    <property type="match status" value="1"/>
</dbReference>
<dbReference type="InterPro" id="IPR033648">
    <property type="entry name" value="AAR2_C"/>
</dbReference>
<dbReference type="CDD" id="cd13777">
    <property type="entry name" value="Aar2_N"/>
    <property type="match status" value="1"/>
</dbReference>
<dbReference type="Proteomes" id="UP000030752">
    <property type="component" value="Unassembled WGS sequence"/>
</dbReference>
<dbReference type="InterPro" id="IPR038516">
    <property type="entry name" value="AAR2_N_sf"/>
</dbReference>
<accession>W2S3L1</accession>
<dbReference type="InterPro" id="IPR033647">
    <property type="entry name" value="Aar2_N"/>
</dbReference>
<dbReference type="HOGENOM" id="CLU_024943_2_0_1"/>
<comment type="similarity">
    <text evidence="1">Belongs to the AAR2 family.</text>
</comment>
<dbReference type="PANTHER" id="PTHR12689:SF4">
    <property type="entry name" value="PROTEIN AAR2 HOMOLOG"/>
    <property type="match status" value="1"/>
</dbReference>
<dbReference type="STRING" id="1220924.W2S3L1"/>
<proteinExistence type="inferred from homology"/>
<name>W2S3L1_CYPE1</name>
<evidence type="ECO:0000259" key="3">
    <source>
        <dbReference type="Pfam" id="PF20981"/>
    </source>
</evidence>
<dbReference type="VEuPathDB" id="FungiDB:HMPREF1541_01785"/>
<dbReference type="InParanoid" id="W2S3L1"/>
<dbReference type="InterPro" id="IPR038514">
    <property type="entry name" value="AAR2_C_sf"/>
</dbReference>
<organism evidence="4 5">
    <name type="scientific">Cyphellophora europaea (strain CBS 101466)</name>
    <name type="common">Phialophora europaea</name>
    <dbReference type="NCBI Taxonomy" id="1220924"/>
    <lineage>
        <taxon>Eukaryota</taxon>
        <taxon>Fungi</taxon>
        <taxon>Dikarya</taxon>
        <taxon>Ascomycota</taxon>
        <taxon>Pezizomycotina</taxon>
        <taxon>Eurotiomycetes</taxon>
        <taxon>Chaetothyriomycetidae</taxon>
        <taxon>Chaetothyriales</taxon>
        <taxon>Cyphellophoraceae</taxon>
        <taxon>Cyphellophora</taxon>
    </lineage>
</organism>
<dbReference type="PANTHER" id="PTHR12689">
    <property type="entry name" value="A1 CISTRON SPLICING FACTOR AAR2-RELATED"/>
    <property type="match status" value="1"/>
</dbReference>
<dbReference type="EMBL" id="KB822718">
    <property type="protein sequence ID" value="ETN42628.1"/>
    <property type="molecule type" value="Genomic_DNA"/>
</dbReference>
<dbReference type="eggNOG" id="KOG3937">
    <property type="taxonomic scope" value="Eukaryota"/>
</dbReference>
<dbReference type="Gene3D" id="1.25.40.550">
    <property type="entry name" value="Aar2, C-terminal domain-like"/>
    <property type="match status" value="1"/>
</dbReference>
<dbReference type="CDD" id="cd13778">
    <property type="entry name" value="Aar2_C"/>
    <property type="match status" value="1"/>
</dbReference>
<evidence type="ECO:0000259" key="2">
    <source>
        <dbReference type="Pfam" id="PF05282"/>
    </source>
</evidence>
<dbReference type="GO" id="GO:0000244">
    <property type="term" value="P:spliceosomal tri-snRNP complex assembly"/>
    <property type="evidence" value="ECO:0007669"/>
    <property type="project" value="TreeGrafter"/>
</dbReference>
<dbReference type="OrthoDB" id="201752at2759"/>
<dbReference type="RefSeq" id="XP_008714364.1">
    <property type="nucleotide sequence ID" value="XM_008716142.1"/>
</dbReference>
<reference evidence="4 5" key="1">
    <citation type="submission" date="2013-03" db="EMBL/GenBank/DDBJ databases">
        <title>The Genome Sequence of Phialophora europaea CBS 101466.</title>
        <authorList>
            <consortium name="The Broad Institute Genomics Platform"/>
            <person name="Cuomo C."/>
            <person name="de Hoog S."/>
            <person name="Gorbushina A."/>
            <person name="Walker B."/>
            <person name="Young S.K."/>
            <person name="Zeng Q."/>
            <person name="Gargeya S."/>
            <person name="Fitzgerald M."/>
            <person name="Haas B."/>
            <person name="Abouelleil A."/>
            <person name="Allen A.W."/>
            <person name="Alvarado L."/>
            <person name="Arachchi H.M."/>
            <person name="Berlin A.M."/>
            <person name="Chapman S.B."/>
            <person name="Gainer-Dewar J."/>
            <person name="Goldberg J."/>
            <person name="Griggs A."/>
            <person name="Gujja S."/>
            <person name="Hansen M."/>
            <person name="Howarth C."/>
            <person name="Imamovic A."/>
            <person name="Ireland A."/>
            <person name="Larimer J."/>
            <person name="McCowan C."/>
            <person name="Murphy C."/>
            <person name="Pearson M."/>
            <person name="Poon T.W."/>
            <person name="Priest M."/>
            <person name="Roberts A."/>
            <person name="Saif S."/>
            <person name="Shea T."/>
            <person name="Sisk P."/>
            <person name="Sykes S."/>
            <person name="Wortman J."/>
            <person name="Nusbaum C."/>
            <person name="Birren B."/>
        </authorList>
    </citation>
    <scope>NUCLEOTIDE SEQUENCE [LARGE SCALE GENOMIC DNA]</scope>
    <source>
        <strain evidence="4 5">CBS 101466</strain>
    </source>
</reference>